<dbReference type="AlphaFoldDB" id="A0A4S8LEX9"/>
<keyword evidence="1" id="KW-0067">ATP-binding</keyword>
<dbReference type="GO" id="GO:0005524">
    <property type="term" value="F:ATP binding"/>
    <property type="evidence" value="ECO:0007669"/>
    <property type="project" value="UniProtKB-KW"/>
</dbReference>
<dbReference type="Proteomes" id="UP000297245">
    <property type="component" value="Unassembled WGS sequence"/>
</dbReference>
<dbReference type="GO" id="GO:0000723">
    <property type="term" value="P:telomere maintenance"/>
    <property type="evidence" value="ECO:0007669"/>
    <property type="project" value="InterPro"/>
</dbReference>
<comment type="cofactor">
    <cofactor evidence="1">
        <name>Mg(2+)</name>
        <dbReference type="ChEBI" id="CHEBI:18420"/>
    </cofactor>
</comment>
<feature type="domain" description="DNA helicase Pif1-like DEAD-box helicase" evidence="2">
    <location>
        <begin position="17"/>
        <end position="102"/>
    </location>
</feature>
<dbReference type="GO" id="GO:0016887">
    <property type="term" value="F:ATP hydrolysis activity"/>
    <property type="evidence" value="ECO:0007669"/>
    <property type="project" value="RHEA"/>
</dbReference>
<dbReference type="OrthoDB" id="2986975at2759"/>
<dbReference type="GO" id="GO:0006281">
    <property type="term" value="P:DNA repair"/>
    <property type="evidence" value="ECO:0007669"/>
    <property type="project" value="UniProtKB-KW"/>
</dbReference>
<comment type="similarity">
    <text evidence="1">Belongs to the helicase family.</text>
</comment>
<keyword evidence="1" id="KW-0233">DNA recombination</keyword>
<dbReference type="InterPro" id="IPR010285">
    <property type="entry name" value="DNA_helicase_pif1-like_DEAD"/>
</dbReference>
<dbReference type="InterPro" id="IPR051055">
    <property type="entry name" value="PIF1_helicase"/>
</dbReference>
<dbReference type="Pfam" id="PF05970">
    <property type="entry name" value="PIF1"/>
    <property type="match status" value="1"/>
</dbReference>
<dbReference type="GO" id="GO:0006310">
    <property type="term" value="P:DNA recombination"/>
    <property type="evidence" value="ECO:0007669"/>
    <property type="project" value="UniProtKB-KW"/>
</dbReference>
<keyword evidence="1" id="KW-0547">Nucleotide-binding</keyword>
<feature type="non-terminal residue" evidence="3">
    <location>
        <position position="148"/>
    </location>
</feature>
<keyword evidence="4" id="KW-1185">Reference proteome</keyword>
<accession>A0A4S8LEX9</accession>
<proteinExistence type="inferred from homology"/>
<dbReference type="EMBL" id="ML179448">
    <property type="protein sequence ID" value="THU87489.1"/>
    <property type="molecule type" value="Genomic_DNA"/>
</dbReference>
<evidence type="ECO:0000313" key="3">
    <source>
        <dbReference type="EMBL" id="THU87489.1"/>
    </source>
</evidence>
<gene>
    <name evidence="3" type="ORF">K435DRAFT_592204</name>
</gene>
<protein>
    <recommendedName>
        <fullName evidence="1">ATP-dependent DNA helicase</fullName>
        <ecNumber evidence="1">5.6.2.3</ecNumber>
    </recommendedName>
</protein>
<dbReference type="SUPFAM" id="SSF52540">
    <property type="entry name" value="P-loop containing nucleoside triphosphate hydrolases"/>
    <property type="match status" value="1"/>
</dbReference>
<name>A0A4S8LEX9_DENBC</name>
<organism evidence="3 4">
    <name type="scientific">Dendrothele bispora (strain CBS 962.96)</name>
    <dbReference type="NCBI Taxonomy" id="1314807"/>
    <lineage>
        <taxon>Eukaryota</taxon>
        <taxon>Fungi</taxon>
        <taxon>Dikarya</taxon>
        <taxon>Basidiomycota</taxon>
        <taxon>Agaricomycotina</taxon>
        <taxon>Agaricomycetes</taxon>
        <taxon>Agaricomycetidae</taxon>
        <taxon>Agaricales</taxon>
        <taxon>Agaricales incertae sedis</taxon>
        <taxon>Dendrothele</taxon>
    </lineage>
</organism>
<dbReference type="EC" id="5.6.2.3" evidence="1"/>
<sequence>MVGCSLLAEISEALSKATGVNDLFGGMNVIFSGDFAQLPPVMYTRLYAKVNRNRVNTVAGQKDVFGKLVWLSVDTVVCLEENKRVDGDKTFTELLQRLRMGSYWSTSPWSTAPLIVTENAIKDEANILATKAFAKRMGRPVEWYYAVD</sequence>
<keyword evidence="1" id="KW-0347">Helicase</keyword>
<reference evidence="3 4" key="1">
    <citation type="journal article" date="2019" name="Nat. Ecol. Evol.">
        <title>Megaphylogeny resolves global patterns of mushroom evolution.</title>
        <authorList>
            <person name="Varga T."/>
            <person name="Krizsan K."/>
            <person name="Foldi C."/>
            <person name="Dima B."/>
            <person name="Sanchez-Garcia M."/>
            <person name="Sanchez-Ramirez S."/>
            <person name="Szollosi G.J."/>
            <person name="Szarkandi J.G."/>
            <person name="Papp V."/>
            <person name="Albert L."/>
            <person name="Andreopoulos W."/>
            <person name="Angelini C."/>
            <person name="Antonin V."/>
            <person name="Barry K.W."/>
            <person name="Bougher N.L."/>
            <person name="Buchanan P."/>
            <person name="Buyck B."/>
            <person name="Bense V."/>
            <person name="Catcheside P."/>
            <person name="Chovatia M."/>
            <person name="Cooper J."/>
            <person name="Damon W."/>
            <person name="Desjardin D."/>
            <person name="Finy P."/>
            <person name="Geml J."/>
            <person name="Haridas S."/>
            <person name="Hughes K."/>
            <person name="Justo A."/>
            <person name="Karasinski D."/>
            <person name="Kautmanova I."/>
            <person name="Kiss B."/>
            <person name="Kocsube S."/>
            <person name="Kotiranta H."/>
            <person name="LaButti K.M."/>
            <person name="Lechner B.E."/>
            <person name="Liimatainen K."/>
            <person name="Lipzen A."/>
            <person name="Lukacs Z."/>
            <person name="Mihaltcheva S."/>
            <person name="Morgado L.N."/>
            <person name="Niskanen T."/>
            <person name="Noordeloos M.E."/>
            <person name="Ohm R.A."/>
            <person name="Ortiz-Santana B."/>
            <person name="Ovrebo C."/>
            <person name="Racz N."/>
            <person name="Riley R."/>
            <person name="Savchenko A."/>
            <person name="Shiryaev A."/>
            <person name="Soop K."/>
            <person name="Spirin V."/>
            <person name="Szebenyi C."/>
            <person name="Tomsovsky M."/>
            <person name="Tulloss R.E."/>
            <person name="Uehling J."/>
            <person name="Grigoriev I.V."/>
            <person name="Vagvolgyi C."/>
            <person name="Papp T."/>
            <person name="Martin F.M."/>
            <person name="Miettinen O."/>
            <person name="Hibbett D.S."/>
            <person name="Nagy L.G."/>
        </authorList>
    </citation>
    <scope>NUCLEOTIDE SEQUENCE [LARGE SCALE GENOMIC DNA]</scope>
    <source>
        <strain evidence="3 4">CBS 962.96</strain>
    </source>
</reference>
<evidence type="ECO:0000259" key="2">
    <source>
        <dbReference type="Pfam" id="PF05970"/>
    </source>
</evidence>
<keyword evidence="1" id="KW-0234">DNA repair</keyword>
<dbReference type="PANTHER" id="PTHR47642">
    <property type="entry name" value="ATP-DEPENDENT DNA HELICASE"/>
    <property type="match status" value="1"/>
</dbReference>
<keyword evidence="1" id="KW-0227">DNA damage</keyword>
<keyword evidence="1" id="KW-0378">Hydrolase</keyword>
<dbReference type="GO" id="GO:0043139">
    <property type="term" value="F:5'-3' DNA helicase activity"/>
    <property type="evidence" value="ECO:0007669"/>
    <property type="project" value="UniProtKB-EC"/>
</dbReference>
<comment type="catalytic activity">
    <reaction evidence="1">
        <text>ATP + H2O = ADP + phosphate + H(+)</text>
        <dbReference type="Rhea" id="RHEA:13065"/>
        <dbReference type="ChEBI" id="CHEBI:15377"/>
        <dbReference type="ChEBI" id="CHEBI:15378"/>
        <dbReference type="ChEBI" id="CHEBI:30616"/>
        <dbReference type="ChEBI" id="CHEBI:43474"/>
        <dbReference type="ChEBI" id="CHEBI:456216"/>
        <dbReference type="EC" id="5.6.2.3"/>
    </reaction>
</comment>
<evidence type="ECO:0000256" key="1">
    <source>
        <dbReference type="RuleBase" id="RU363044"/>
    </source>
</evidence>
<dbReference type="InterPro" id="IPR027417">
    <property type="entry name" value="P-loop_NTPase"/>
</dbReference>
<evidence type="ECO:0000313" key="4">
    <source>
        <dbReference type="Proteomes" id="UP000297245"/>
    </source>
</evidence>